<name>A0A0P9H7Q0_9CHLR</name>
<sequence>MAQRRILQIEDPDDKRVLKNRAHAIKQFTPALQALAADMFETMHAANGVRLAAPQIGIS</sequence>
<gene>
    <name evidence="2" type="ORF">SE17_30225</name>
</gene>
<dbReference type="InterPro" id="IPR023635">
    <property type="entry name" value="Peptide_deformylase"/>
</dbReference>
<evidence type="ECO:0000313" key="2">
    <source>
        <dbReference type="EMBL" id="KPV49859.1"/>
    </source>
</evidence>
<evidence type="ECO:0000256" key="1">
    <source>
        <dbReference type="ARBA" id="ARBA00010759"/>
    </source>
</evidence>
<feature type="non-terminal residue" evidence="2">
    <location>
        <position position="59"/>
    </location>
</feature>
<comment type="similarity">
    <text evidence="1">Belongs to the polypeptide deformylase family.</text>
</comment>
<keyword evidence="3" id="KW-1185">Reference proteome</keyword>
<accession>A0A0P9H7Q0</accession>
<dbReference type="AlphaFoldDB" id="A0A0P9H7Q0"/>
<dbReference type="EMBL" id="LJCR01001706">
    <property type="protein sequence ID" value="KPV49859.1"/>
    <property type="molecule type" value="Genomic_DNA"/>
</dbReference>
<dbReference type="Gene3D" id="3.90.45.10">
    <property type="entry name" value="Peptide deformylase"/>
    <property type="match status" value="1"/>
</dbReference>
<protein>
    <submittedName>
        <fullName evidence="2">Peptide deformylase</fullName>
    </submittedName>
</protein>
<dbReference type="GO" id="GO:0042586">
    <property type="term" value="F:peptide deformylase activity"/>
    <property type="evidence" value="ECO:0007669"/>
    <property type="project" value="InterPro"/>
</dbReference>
<proteinExistence type="inferred from homology"/>
<comment type="caution">
    <text evidence="2">The sequence shown here is derived from an EMBL/GenBank/DDBJ whole genome shotgun (WGS) entry which is preliminary data.</text>
</comment>
<dbReference type="InterPro" id="IPR036821">
    <property type="entry name" value="Peptide_deformylase_sf"/>
</dbReference>
<evidence type="ECO:0000313" key="3">
    <source>
        <dbReference type="Proteomes" id="UP000050509"/>
    </source>
</evidence>
<reference evidence="2 3" key="1">
    <citation type="submission" date="2015-09" db="EMBL/GenBank/DDBJ databases">
        <title>Draft genome sequence of Kouleothrix aurantiaca JCM 19913.</title>
        <authorList>
            <person name="Hemp J."/>
        </authorList>
    </citation>
    <scope>NUCLEOTIDE SEQUENCE [LARGE SCALE GENOMIC DNA]</scope>
    <source>
        <strain evidence="2 3">COM-B</strain>
    </source>
</reference>
<organism evidence="2 3">
    <name type="scientific">Kouleothrix aurantiaca</name>
    <dbReference type="NCBI Taxonomy" id="186479"/>
    <lineage>
        <taxon>Bacteria</taxon>
        <taxon>Bacillati</taxon>
        <taxon>Chloroflexota</taxon>
        <taxon>Chloroflexia</taxon>
        <taxon>Chloroflexales</taxon>
        <taxon>Roseiflexineae</taxon>
        <taxon>Roseiflexaceae</taxon>
        <taxon>Kouleothrix</taxon>
    </lineage>
</organism>
<dbReference type="Proteomes" id="UP000050509">
    <property type="component" value="Unassembled WGS sequence"/>
</dbReference>
<dbReference type="SUPFAM" id="SSF56420">
    <property type="entry name" value="Peptide deformylase"/>
    <property type="match status" value="1"/>
</dbReference>
<dbReference type="Pfam" id="PF01327">
    <property type="entry name" value="Pep_deformylase"/>
    <property type="match status" value="1"/>
</dbReference>